<dbReference type="GO" id="GO:0003677">
    <property type="term" value="F:DNA binding"/>
    <property type="evidence" value="ECO:0007669"/>
    <property type="project" value="UniProtKB-UniRule"/>
</dbReference>
<name>A0A4X2JZC2_VOMUR</name>
<organism evidence="7 8">
    <name type="scientific">Vombatus ursinus</name>
    <name type="common">Common wombat</name>
    <dbReference type="NCBI Taxonomy" id="29139"/>
    <lineage>
        <taxon>Eukaryota</taxon>
        <taxon>Metazoa</taxon>
        <taxon>Chordata</taxon>
        <taxon>Craniata</taxon>
        <taxon>Vertebrata</taxon>
        <taxon>Euteleostomi</taxon>
        <taxon>Mammalia</taxon>
        <taxon>Metatheria</taxon>
        <taxon>Diprotodontia</taxon>
        <taxon>Vombatidae</taxon>
        <taxon>Vombatus</taxon>
    </lineage>
</organism>
<keyword evidence="1" id="KW-0479">Metal-binding</keyword>
<evidence type="ECO:0000256" key="3">
    <source>
        <dbReference type="ARBA" id="ARBA00022833"/>
    </source>
</evidence>
<evidence type="ECO:0000259" key="6">
    <source>
        <dbReference type="PROSITE" id="PS50950"/>
    </source>
</evidence>
<dbReference type="Proteomes" id="UP000314987">
    <property type="component" value="Unassembled WGS sequence"/>
</dbReference>
<dbReference type="Pfam" id="PF05485">
    <property type="entry name" value="THAP"/>
    <property type="match status" value="1"/>
</dbReference>
<protein>
    <recommendedName>
        <fullName evidence="6">THAP-type domain-containing protein</fullName>
    </recommendedName>
</protein>
<dbReference type="SMART" id="SM00692">
    <property type="entry name" value="DM3"/>
    <property type="match status" value="1"/>
</dbReference>
<keyword evidence="3" id="KW-0862">Zinc</keyword>
<dbReference type="SMART" id="SM00980">
    <property type="entry name" value="THAP"/>
    <property type="match status" value="1"/>
</dbReference>
<reference evidence="7" key="3">
    <citation type="submission" date="2025-09" db="UniProtKB">
        <authorList>
            <consortium name="Ensembl"/>
        </authorList>
    </citation>
    <scope>IDENTIFICATION</scope>
</reference>
<reference evidence="7" key="2">
    <citation type="submission" date="2025-08" db="UniProtKB">
        <authorList>
            <consortium name="Ensembl"/>
        </authorList>
    </citation>
    <scope>IDENTIFICATION</scope>
</reference>
<dbReference type="Gene3D" id="6.20.210.20">
    <property type="entry name" value="THAP domain"/>
    <property type="match status" value="1"/>
</dbReference>
<dbReference type="InterPro" id="IPR026521">
    <property type="entry name" value="THAP2"/>
</dbReference>
<evidence type="ECO:0000256" key="4">
    <source>
        <dbReference type="ARBA" id="ARBA00023125"/>
    </source>
</evidence>
<evidence type="ECO:0000313" key="8">
    <source>
        <dbReference type="Proteomes" id="UP000314987"/>
    </source>
</evidence>
<reference evidence="8" key="1">
    <citation type="submission" date="2018-12" db="EMBL/GenBank/DDBJ databases">
        <authorList>
            <person name="Yazar S."/>
        </authorList>
    </citation>
    <scope>NUCLEOTIDE SEQUENCE [LARGE SCALE GENOMIC DNA]</scope>
</reference>
<dbReference type="PROSITE" id="PS50950">
    <property type="entry name" value="ZF_THAP"/>
    <property type="match status" value="1"/>
</dbReference>
<sequence length="244" mass="27394">MPTTCAAAGCPAIYDKHVNISFHRFPLEPKRRREWIRLLQRDNFVPGKHAFLCSRHFEASCFDLTGQTRRLRADAVPTLFDFCTGRLKGPGKGKGKGRAAAGGQQDVSILRAQQVLQDHSYAFRSPGEAKRRIIRLEKEIACLRRRIRQRLPKARVALHPRVPVFNHVLLRVAFCSVHCLPKTFPATPLARASQPAALSAICPSSVSSLKMLTSLERLTSLFMDGLVWFVFFKESTLKGTACVR</sequence>
<evidence type="ECO:0000256" key="1">
    <source>
        <dbReference type="ARBA" id="ARBA00022723"/>
    </source>
</evidence>
<keyword evidence="4 5" id="KW-0238">DNA-binding</keyword>
<keyword evidence="8" id="KW-1185">Reference proteome</keyword>
<dbReference type="Ensembl" id="ENSVURT00010005695.1">
    <property type="protein sequence ID" value="ENSVURP00010005033.1"/>
    <property type="gene ID" value="ENSVURG00010003959.1"/>
</dbReference>
<proteinExistence type="predicted"/>
<evidence type="ECO:0000256" key="2">
    <source>
        <dbReference type="ARBA" id="ARBA00022771"/>
    </source>
</evidence>
<accession>A0A4X2JZC2</accession>
<dbReference type="SUPFAM" id="SSF57716">
    <property type="entry name" value="Glucocorticoid receptor-like (DNA-binding domain)"/>
    <property type="match status" value="1"/>
</dbReference>
<evidence type="ECO:0000256" key="5">
    <source>
        <dbReference type="PROSITE-ProRule" id="PRU00309"/>
    </source>
</evidence>
<evidence type="ECO:0000313" key="7">
    <source>
        <dbReference type="Ensembl" id="ENSVURP00010005033.1"/>
    </source>
</evidence>
<dbReference type="STRING" id="29139.ENSVURP00010005033"/>
<dbReference type="PANTHER" id="PTHR47696:SF1">
    <property type="entry name" value="THAP DOMAIN-CONTAINING PROTEIN 2"/>
    <property type="match status" value="1"/>
</dbReference>
<dbReference type="PANTHER" id="PTHR47696">
    <property type="entry name" value="THAP DOMAIN-CONTAINING PROTEIN 2"/>
    <property type="match status" value="1"/>
</dbReference>
<dbReference type="GO" id="GO:0008270">
    <property type="term" value="F:zinc ion binding"/>
    <property type="evidence" value="ECO:0007669"/>
    <property type="project" value="UniProtKB-KW"/>
</dbReference>
<dbReference type="AlphaFoldDB" id="A0A4X2JZC2"/>
<dbReference type="GeneTree" id="ENSGT00940000161088"/>
<dbReference type="InterPro" id="IPR038441">
    <property type="entry name" value="THAP_Znf_sf"/>
</dbReference>
<keyword evidence="2 5" id="KW-0863">Zinc-finger</keyword>
<dbReference type="InterPro" id="IPR006612">
    <property type="entry name" value="THAP_Znf"/>
</dbReference>
<feature type="domain" description="THAP-type" evidence="6">
    <location>
        <begin position="1"/>
        <end position="80"/>
    </location>
</feature>